<proteinExistence type="predicted"/>
<dbReference type="Proteomes" id="UP000193240">
    <property type="component" value="Unassembled WGS sequence"/>
</dbReference>
<organism evidence="2 3">
    <name type="scientific">Epicoccum nigrum</name>
    <name type="common">Soil fungus</name>
    <name type="synonym">Epicoccum purpurascens</name>
    <dbReference type="NCBI Taxonomy" id="105696"/>
    <lineage>
        <taxon>Eukaryota</taxon>
        <taxon>Fungi</taxon>
        <taxon>Dikarya</taxon>
        <taxon>Ascomycota</taxon>
        <taxon>Pezizomycotina</taxon>
        <taxon>Dothideomycetes</taxon>
        <taxon>Pleosporomycetidae</taxon>
        <taxon>Pleosporales</taxon>
        <taxon>Pleosporineae</taxon>
        <taxon>Didymellaceae</taxon>
        <taxon>Epicoccum</taxon>
    </lineage>
</organism>
<evidence type="ECO:0000313" key="2">
    <source>
        <dbReference type="EMBL" id="OSS51285.1"/>
    </source>
</evidence>
<accession>A0A1Y2M598</accession>
<dbReference type="AlphaFoldDB" id="A0A1Y2M598"/>
<keyword evidence="3" id="KW-1185">Reference proteome</keyword>
<feature type="region of interest" description="Disordered" evidence="1">
    <location>
        <begin position="1"/>
        <end position="56"/>
    </location>
</feature>
<evidence type="ECO:0000256" key="1">
    <source>
        <dbReference type="SAM" id="MobiDB-lite"/>
    </source>
</evidence>
<feature type="compositionally biased region" description="Basic and acidic residues" evidence="1">
    <location>
        <begin position="11"/>
        <end position="22"/>
    </location>
</feature>
<dbReference type="InParanoid" id="A0A1Y2M598"/>
<reference evidence="2 3" key="1">
    <citation type="journal article" date="2017" name="Genome Announc.">
        <title>Genome sequence of the saprophytic ascomycete Epicoccum nigrum ICMP 19927 strain isolated from New Zealand.</title>
        <authorList>
            <person name="Fokin M."/>
            <person name="Fleetwood D."/>
            <person name="Weir B.S."/>
            <person name="Villas-Boas S.G."/>
        </authorList>
    </citation>
    <scope>NUCLEOTIDE SEQUENCE [LARGE SCALE GENOMIC DNA]</scope>
    <source>
        <strain evidence="2 3">ICMP 19927</strain>
    </source>
</reference>
<feature type="compositionally biased region" description="Basic and acidic residues" evidence="1">
    <location>
        <begin position="47"/>
        <end position="56"/>
    </location>
</feature>
<sequence>MRTIVQNSRKQKAEDEMKRQEWENNEENYRPAQSPLLSSNLAEDVQVNERELEEPRKAEELKEMRKQTDIVAKEVGYLYFVGSAGLMERWEEELHESNMFLIHRGPKQEP</sequence>
<evidence type="ECO:0000313" key="3">
    <source>
        <dbReference type="Proteomes" id="UP000193240"/>
    </source>
</evidence>
<gene>
    <name evidence="2" type="ORF">B5807_03324</name>
</gene>
<protein>
    <submittedName>
        <fullName evidence="2">Uncharacterized protein</fullName>
    </submittedName>
</protein>
<dbReference type="EMBL" id="KZ107840">
    <property type="protein sequence ID" value="OSS51285.1"/>
    <property type="molecule type" value="Genomic_DNA"/>
</dbReference>
<name>A0A1Y2M598_EPING</name>